<name>A0ABS2TWX4_9ACTN</name>
<dbReference type="SUPFAM" id="SSF53187">
    <property type="entry name" value="Zn-dependent exopeptidases"/>
    <property type="match status" value="1"/>
</dbReference>
<evidence type="ECO:0000313" key="3">
    <source>
        <dbReference type="EMBL" id="MBM9506981.1"/>
    </source>
</evidence>
<feature type="compositionally biased region" description="Gly residues" evidence="1">
    <location>
        <begin position="425"/>
        <end position="448"/>
    </location>
</feature>
<evidence type="ECO:0000259" key="2">
    <source>
        <dbReference type="Pfam" id="PF07687"/>
    </source>
</evidence>
<dbReference type="Gene3D" id="3.30.70.360">
    <property type="match status" value="1"/>
</dbReference>
<dbReference type="InterPro" id="IPR002933">
    <property type="entry name" value="Peptidase_M20"/>
</dbReference>
<proteinExistence type="predicted"/>
<feature type="region of interest" description="Disordered" evidence="1">
    <location>
        <begin position="507"/>
        <end position="528"/>
    </location>
</feature>
<dbReference type="PANTHER" id="PTHR11014">
    <property type="entry name" value="PEPTIDASE M20 FAMILY MEMBER"/>
    <property type="match status" value="1"/>
</dbReference>
<accession>A0ABS2TWX4</accession>
<dbReference type="EMBL" id="JADKYB010000011">
    <property type="protein sequence ID" value="MBM9506981.1"/>
    <property type="molecule type" value="Genomic_DNA"/>
</dbReference>
<feature type="region of interest" description="Disordered" evidence="1">
    <location>
        <begin position="425"/>
        <end position="478"/>
    </location>
</feature>
<dbReference type="NCBIfam" id="TIGR01891">
    <property type="entry name" value="amidohydrolases"/>
    <property type="match status" value="1"/>
</dbReference>
<feature type="region of interest" description="Disordered" evidence="1">
    <location>
        <begin position="1"/>
        <end position="35"/>
    </location>
</feature>
<organism evidence="3 4">
    <name type="scientific">Actinacidiphila acididurans</name>
    <dbReference type="NCBI Taxonomy" id="2784346"/>
    <lineage>
        <taxon>Bacteria</taxon>
        <taxon>Bacillati</taxon>
        <taxon>Actinomycetota</taxon>
        <taxon>Actinomycetes</taxon>
        <taxon>Kitasatosporales</taxon>
        <taxon>Streptomycetaceae</taxon>
        <taxon>Actinacidiphila</taxon>
    </lineage>
</organism>
<gene>
    <name evidence="3" type="ORF">ITX44_21100</name>
</gene>
<dbReference type="SUPFAM" id="SSF55031">
    <property type="entry name" value="Bacterial exopeptidase dimerisation domain"/>
    <property type="match status" value="1"/>
</dbReference>
<dbReference type="Proteomes" id="UP000749040">
    <property type="component" value="Unassembled WGS sequence"/>
</dbReference>
<sequence length="528" mass="53124">MSLSSPGAGSRRGPAVLPGKGNSLTSIGDGAPGRTRVGYATGSEPEEAVTDRQGFAADTAGLLPAIAAFYLDVHRHPELSGREERTAGRFADWLGAAGYEVRRGIGGHGVAGVLRNGPGPVVLVRAELDALPVTEDTGLPYASTVPGVMHACGHDAHLACAAGAARLLAAGADRWRGTLVVVGQPAEETLSGAEAMLTDGLYDAVPVPDIALAQHTVPLPAGMVAHADGPALAAGTTLEVVLHGRGGHAGAPHLAVDPVVTAAATILRLQTVVSRESAPGDPVVVTVGAVHAGGPGNVIPDRATLEVTVRAFSDPSLDRALAAVRRIVTAESAASGEERPPGIRVLSRSTVTASHPDVTETLRRAHEREFGPHRVTRWQPSPATEDFPLLGSCGAHLHGHHGIRTGYWMLGAVGPRQWAAALGGGGADGGGAGRTAGGARKGAGGVTAGGADRRTPDARPGAAKAAPGPSPAERLAALPGNHSPHFAPHVRLTLETGTAALAVAARAHLAPPPGSVKVASRPPSGGEG</sequence>
<dbReference type="Gene3D" id="3.40.630.10">
    <property type="entry name" value="Zn peptidases"/>
    <property type="match status" value="1"/>
</dbReference>
<evidence type="ECO:0000313" key="4">
    <source>
        <dbReference type="Proteomes" id="UP000749040"/>
    </source>
</evidence>
<reference evidence="3 4" key="1">
    <citation type="submission" date="2021-01" db="EMBL/GenBank/DDBJ databases">
        <title>Streptomyces acididurans sp. nov., isolated from a peat swamp forest soil.</title>
        <authorList>
            <person name="Chantavorakit T."/>
            <person name="Duangmal K."/>
        </authorList>
    </citation>
    <scope>NUCLEOTIDE SEQUENCE [LARGE SCALE GENOMIC DNA]</scope>
    <source>
        <strain evidence="3 4">KK5PA1</strain>
    </source>
</reference>
<dbReference type="PANTHER" id="PTHR11014:SF63">
    <property type="entry name" value="METALLOPEPTIDASE, PUTATIVE (AFU_ORTHOLOGUE AFUA_6G09600)-RELATED"/>
    <property type="match status" value="1"/>
</dbReference>
<dbReference type="Pfam" id="PF01546">
    <property type="entry name" value="Peptidase_M20"/>
    <property type="match status" value="1"/>
</dbReference>
<dbReference type="InterPro" id="IPR011650">
    <property type="entry name" value="Peptidase_M20_dimer"/>
</dbReference>
<feature type="compositionally biased region" description="Low complexity" evidence="1">
    <location>
        <begin position="458"/>
        <end position="467"/>
    </location>
</feature>
<feature type="domain" description="Peptidase M20 dimerisation" evidence="2">
    <location>
        <begin position="238"/>
        <end position="331"/>
    </location>
</feature>
<comment type="caution">
    <text evidence="3">The sequence shown here is derived from an EMBL/GenBank/DDBJ whole genome shotgun (WGS) entry which is preliminary data.</text>
</comment>
<dbReference type="InterPro" id="IPR017439">
    <property type="entry name" value="Amidohydrolase"/>
</dbReference>
<protein>
    <submittedName>
        <fullName evidence="3">Amidohydrolase</fullName>
    </submittedName>
</protein>
<evidence type="ECO:0000256" key="1">
    <source>
        <dbReference type="SAM" id="MobiDB-lite"/>
    </source>
</evidence>
<dbReference type="InterPro" id="IPR036264">
    <property type="entry name" value="Bact_exopeptidase_dim_dom"/>
</dbReference>
<keyword evidence="4" id="KW-1185">Reference proteome</keyword>
<dbReference type="Pfam" id="PF07687">
    <property type="entry name" value="M20_dimer"/>
    <property type="match status" value="1"/>
</dbReference>